<proteinExistence type="predicted"/>
<keyword evidence="2" id="KW-1185">Reference proteome</keyword>
<name>A0A369K1X0_HYPMA</name>
<dbReference type="AlphaFoldDB" id="A0A369K1X0"/>
<gene>
    <name evidence="1" type="ORF">Hypma_005363</name>
</gene>
<dbReference type="OrthoDB" id="10003767at2759"/>
<evidence type="ECO:0000313" key="1">
    <source>
        <dbReference type="EMBL" id="RDB26747.1"/>
    </source>
</evidence>
<accession>A0A369K1X0</accession>
<dbReference type="STRING" id="39966.A0A369K1X0"/>
<dbReference type="InParanoid" id="A0A369K1X0"/>
<evidence type="ECO:0000313" key="2">
    <source>
        <dbReference type="Proteomes" id="UP000076154"/>
    </source>
</evidence>
<protein>
    <recommendedName>
        <fullName evidence="3">Aminoglycoside phosphotransferase domain-containing protein</fullName>
    </recommendedName>
</protein>
<organism evidence="1 2">
    <name type="scientific">Hypsizygus marmoreus</name>
    <name type="common">White beech mushroom</name>
    <name type="synonym">Agaricus marmoreus</name>
    <dbReference type="NCBI Taxonomy" id="39966"/>
    <lineage>
        <taxon>Eukaryota</taxon>
        <taxon>Fungi</taxon>
        <taxon>Dikarya</taxon>
        <taxon>Basidiomycota</taxon>
        <taxon>Agaricomycotina</taxon>
        <taxon>Agaricomycetes</taxon>
        <taxon>Agaricomycetidae</taxon>
        <taxon>Agaricales</taxon>
        <taxon>Tricholomatineae</taxon>
        <taxon>Lyophyllaceae</taxon>
        <taxon>Hypsizygus</taxon>
    </lineage>
</organism>
<reference evidence="1" key="1">
    <citation type="submission" date="2018-04" db="EMBL/GenBank/DDBJ databases">
        <title>Whole genome sequencing of Hypsizygus marmoreus.</title>
        <authorList>
            <person name="Choi I.-G."/>
            <person name="Min B."/>
            <person name="Kim J.-G."/>
            <person name="Kim S."/>
            <person name="Oh Y.-L."/>
            <person name="Kong W.-S."/>
            <person name="Park H."/>
            <person name="Jeong J."/>
            <person name="Song E.-S."/>
        </authorList>
    </citation>
    <scope>NUCLEOTIDE SEQUENCE [LARGE SCALE GENOMIC DNA]</scope>
    <source>
        <strain evidence="1">51987-8</strain>
    </source>
</reference>
<comment type="caution">
    <text evidence="1">The sequence shown here is derived from an EMBL/GenBank/DDBJ whole genome shotgun (WGS) entry which is preliminary data.</text>
</comment>
<sequence length="173" mass="19222">MTKKDASPAVYLSGLIRFHLQSVTTHKERLGPPPVIKAAAARGRFRVLSGMSLSEQIAQLRKKEWVDLHGLISCANIHLSTAGPCMSISFDRGSFNHVYKLVFTDDTHIAASVSNHDGEDFNPEAKRSEIETMRFVRESGLYPDIPVPREYAFDTTFDNPAGALYILMDVLQG</sequence>
<dbReference type="EMBL" id="LUEZ02000023">
    <property type="protein sequence ID" value="RDB26747.1"/>
    <property type="molecule type" value="Genomic_DNA"/>
</dbReference>
<dbReference type="Proteomes" id="UP000076154">
    <property type="component" value="Unassembled WGS sequence"/>
</dbReference>
<evidence type="ECO:0008006" key="3">
    <source>
        <dbReference type="Google" id="ProtNLM"/>
    </source>
</evidence>